<dbReference type="InterPro" id="IPR002711">
    <property type="entry name" value="HNH"/>
</dbReference>
<accession>A0A8J3LK43</accession>
<proteinExistence type="predicted"/>
<dbReference type="RefSeq" id="WP_166381787.1">
    <property type="nucleotide sequence ID" value="NZ_BAAATT010000006.1"/>
</dbReference>
<gene>
    <name evidence="2" type="ORF">Cme02nite_43020</name>
</gene>
<reference evidence="2" key="1">
    <citation type="submission" date="2021-01" db="EMBL/GenBank/DDBJ databases">
        <title>Whole genome shotgun sequence of Catellatospora methionotrophica NBRC 14553.</title>
        <authorList>
            <person name="Komaki H."/>
            <person name="Tamura T."/>
        </authorList>
    </citation>
    <scope>NUCLEOTIDE SEQUENCE</scope>
    <source>
        <strain evidence="2">NBRC 14553</strain>
    </source>
</reference>
<evidence type="ECO:0000259" key="1">
    <source>
        <dbReference type="Pfam" id="PF01844"/>
    </source>
</evidence>
<dbReference type="InterPro" id="IPR003615">
    <property type="entry name" value="HNH_nuc"/>
</dbReference>
<sequence length="166" mass="18507">MALRSYADVPNRIVRLFLEQAGRQYDQNRGLPLFRSMTAPLLARFGNSCAYCGHATALVAEHVVPINRTAVGLHAWGNIVPACEPCNKIKAGHPWEEHPRLDWPRKSAIAAYIAEYQYQPDITELRIVVEKLYELADTQTRALIDFGLVASRPHIAGLHTSVPPSP</sequence>
<dbReference type="EMBL" id="BONJ01000023">
    <property type="protein sequence ID" value="GIG15970.1"/>
    <property type="molecule type" value="Genomic_DNA"/>
</dbReference>
<organism evidence="2 3">
    <name type="scientific">Catellatospora methionotrophica</name>
    <dbReference type="NCBI Taxonomy" id="121620"/>
    <lineage>
        <taxon>Bacteria</taxon>
        <taxon>Bacillati</taxon>
        <taxon>Actinomycetota</taxon>
        <taxon>Actinomycetes</taxon>
        <taxon>Micromonosporales</taxon>
        <taxon>Micromonosporaceae</taxon>
        <taxon>Catellatospora</taxon>
    </lineage>
</organism>
<keyword evidence="3" id="KW-1185">Reference proteome</keyword>
<feature type="domain" description="HNH" evidence="1">
    <location>
        <begin position="49"/>
        <end position="90"/>
    </location>
</feature>
<protein>
    <recommendedName>
        <fullName evidence="1">HNH domain-containing protein</fullName>
    </recommendedName>
</protein>
<dbReference type="GO" id="GO:0008270">
    <property type="term" value="F:zinc ion binding"/>
    <property type="evidence" value="ECO:0007669"/>
    <property type="project" value="InterPro"/>
</dbReference>
<dbReference type="GO" id="GO:0004519">
    <property type="term" value="F:endonuclease activity"/>
    <property type="evidence" value="ECO:0007669"/>
    <property type="project" value="InterPro"/>
</dbReference>
<comment type="caution">
    <text evidence="2">The sequence shown here is derived from an EMBL/GenBank/DDBJ whole genome shotgun (WGS) entry which is preliminary data.</text>
</comment>
<dbReference type="AlphaFoldDB" id="A0A8J3LK43"/>
<dbReference type="Proteomes" id="UP000660339">
    <property type="component" value="Unassembled WGS sequence"/>
</dbReference>
<name>A0A8J3LK43_9ACTN</name>
<evidence type="ECO:0000313" key="3">
    <source>
        <dbReference type="Proteomes" id="UP000660339"/>
    </source>
</evidence>
<dbReference type="Gene3D" id="1.10.30.50">
    <property type="match status" value="1"/>
</dbReference>
<evidence type="ECO:0000313" key="2">
    <source>
        <dbReference type="EMBL" id="GIG15970.1"/>
    </source>
</evidence>
<dbReference type="CDD" id="cd00085">
    <property type="entry name" value="HNHc"/>
    <property type="match status" value="1"/>
</dbReference>
<dbReference type="Pfam" id="PF01844">
    <property type="entry name" value="HNH"/>
    <property type="match status" value="1"/>
</dbReference>
<dbReference type="GO" id="GO:0003676">
    <property type="term" value="F:nucleic acid binding"/>
    <property type="evidence" value="ECO:0007669"/>
    <property type="project" value="InterPro"/>
</dbReference>